<dbReference type="EnsemblPlants" id="AUR62020491-RA">
    <property type="protein sequence ID" value="AUR62020491-RA:cds"/>
    <property type="gene ID" value="AUR62020491"/>
</dbReference>
<dbReference type="Gramene" id="AUR62020491-RA">
    <property type="protein sequence ID" value="AUR62020491-RA:cds"/>
    <property type="gene ID" value="AUR62020491"/>
</dbReference>
<accession>A0A803LYE0</accession>
<dbReference type="InterPro" id="IPR044824">
    <property type="entry name" value="MAIN-like"/>
</dbReference>
<name>A0A803LYE0_CHEQI</name>
<reference evidence="2" key="1">
    <citation type="journal article" date="2017" name="Nature">
        <title>The genome of Chenopodium quinoa.</title>
        <authorList>
            <person name="Jarvis D.E."/>
            <person name="Ho Y.S."/>
            <person name="Lightfoot D.J."/>
            <person name="Schmoeckel S.M."/>
            <person name="Li B."/>
            <person name="Borm T.J.A."/>
            <person name="Ohyanagi H."/>
            <person name="Mineta K."/>
            <person name="Michell C.T."/>
            <person name="Saber N."/>
            <person name="Kharbatia N.M."/>
            <person name="Rupper R.R."/>
            <person name="Sharp A.R."/>
            <person name="Dally N."/>
            <person name="Boughton B.A."/>
            <person name="Woo Y.H."/>
            <person name="Gao G."/>
            <person name="Schijlen E.G.W.M."/>
            <person name="Guo X."/>
            <person name="Momin A.A."/>
            <person name="Negrao S."/>
            <person name="Al-Babili S."/>
            <person name="Gehring C."/>
            <person name="Roessner U."/>
            <person name="Jung C."/>
            <person name="Murphy K."/>
            <person name="Arold S.T."/>
            <person name="Gojobori T."/>
            <person name="van der Linden C.G."/>
            <person name="van Loo E.N."/>
            <person name="Jellen E.N."/>
            <person name="Maughan P.J."/>
            <person name="Tester M."/>
        </authorList>
    </citation>
    <scope>NUCLEOTIDE SEQUENCE [LARGE SCALE GENOMIC DNA]</scope>
    <source>
        <strain evidence="2">cv. PI 614886</strain>
    </source>
</reference>
<dbReference type="Pfam" id="PF10536">
    <property type="entry name" value="PMD"/>
    <property type="match status" value="1"/>
</dbReference>
<organism evidence="2 3">
    <name type="scientific">Chenopodium quinoa</name>
    <name type="common">Quinoa</name>
    <dbReference type="NCBI Taxonomy" id="63459"/>
    <lineage>
        <taxon>Eukaryota</taxon>
        <taxon>Viridiplantae</taxon>
        <taxon>Streptophyta</taxon>
        <taxon>Embryophyta</taxon>
        <taxon>Tracheophyta</taxon>
        <taxon>Spermatophyta</taxon>
        <taxon>Magnoliopsida</taxon>
        <taxon>eudicotyledons</taxon>
        <taxon>Gunneridae</taxon>
        <taxon>Pentapetalae</taxon>
        <taxon>Caryophyllales</taxon>
        <taxon>Chenopodiaceae</taxon>
        <taxon>Chenopodioideae</taxon>
        <taxon>Atripliceae</taxon>
        <taxon>Chenopodium</taxon>
    </lineage>
</organism>
<keyword evidence="3" id="KW-1185">Reference proteome</keyword>
<evidence type="ECO:0000313" key="3">
    <source>
        <dbReference type="Proteomes" id="UP000596660"/>
    </source>
</evidence>
<proteinExistence type="predicted"/>
<protein>
    <recommendedName>
        <fullName evidence="1">Aminotransferase-like plant mobile domain-containing protein</fullName>
    </recommendedName>
</protein>
<sequence>MVEHSQTIMEEREELMISSKGGKPTKKIAHFIKPTFDLLDSTPNLPSISLPFRPVSIDCTFNGWKNPTKSWVSWVDRLHSSYQFNWKRSGIYEAILSSKYKIIINEDLFYSLAERWCCETNTFVFPWGEATISLEDVMVLGGYSVLEDSVSRSDNIDHFAIIEEKLIDAHKEMSKGPSQKASHGKWMKHFMENGLDTGIEHEAFLSCWLSRFVLPTFPYDVVVKKYFKIAIFLASGFQRSLAPAVLASIYRDLSLLKSAMVNSVGNEGSGKGDGFDDLVKVTVWAPLQLVQVWAWERFPEFRPSPVLVQFGEPRLARWHGVNESEIGNVRPLLQSAGHSFEWRPYCKDVDNLPLPMFYRECEEWVIMKGVLGDDVKSMVRFLRVCDLVGLETIEKYNPNRVAMQFGFDQDVPEVVKRGLLDSDIPKRELVQLAWINYTNPTKDETLYIPSKFYVPQVTLRYLNWLRQGVLMKEAAWDGVVRKKRSFIKWSREELRKANNAIDKSIAALDIDVKPCISTEVIGNDLDVPPGFPPKSNASSEKACVLPGLTQKSNAGHYVELPPSFMPKTVGNNFDVPLVLPRESIVACKEAAVPSRFTPISNVGNIMNVPPGFTPKSIGNNHSFPTGFPNKSYDEQPKLDAEKKDGYKLQSEVLVKEECIESSENRQQLLSCSYQTLYTPPVEIESRPAKSLKTESEENLQKSELVACGVQQTNDGASGEVAKNGGCGRDDEDEDQSILVKKAEIQEIDKLIANIEAESNRIFCSKHHFNYLMHTFNRSR</sequence>
<dbReference type="PANTHER" id="PTHR46033">
    <property type="entry name" value="PROTEIN MAIN-LIKE 2"/>
    <property type="match status" value="1"/>
</dbReference>
<feature type="domain" description="Aminotransferase-like plant mobile" evidence="1">
    <location>
        <begin position="90"/>
        <end position="465"/>
    </location>
</feature>
<reference evidence="2" key="2">
    <citation type="submission" date="2021-03" db="UniProtKB">
        <authorList>
            <consortium name="EnsemblPlants"/>
        </authorList>
    </citation>
    <scope>IDENTIFICATION</scope>
</reference>
<dbReference type="AlphaFoldDB" id="A0A803LYE0"/>
<evidence type="ECO:0000259" key="1">
    <source>
        <dbReference type="Pfam" id="PF10536"/>
    </source>
</evidence>
<dbReference type="GO" id="GO:0010073">
    <property type="term" value="P:meristem maintenance"/>
    <property type="evidence" value="ECO:0007669"/>
    <property type="project" value="InterPro"/>
</dbReference>
<dbReference type="PANTHER" id="PTHR46033:SF80">
    <property type="entry name" value="PROTEIN MAIN-LIKE 2-LIKE"/>
    <property type="match status" value="1"/>
</dbReference>
<dbReference type="Proteomes" id="UP000596660">
    <property type="component" value="Unplaced"/>
</dbReference>
<dbReference type="InterPro" id="IPR019557">
    <property type="entry name" value="AminoTfrase-like_pln_mobile"/>
</dbReference>
<evidence type="ECO:0000313" key="2">
    <source>
        <dbReference type="EnsemblPlants" id="AUR62020491-RA:cds"/>
    </source>
</evidence>
<dbReference type="OMA" id="GFVPKTM"/>